<proteinExistence type="predicted"/>
<feature type="region of interest" description="Disordered" evidence="1">
    <location>
        <begin position="1"/>
        <end position="20"/>
    </location>
</feature>
<comment type="caution">
    <text evidence="2">The sequence shown here is derived from an EMBL/GenBank/DDBJ whole genome shotgun (WGS) entry which is preliminary data.</text>
</comment>
<organism evidence="2 3">
    <name type="scientific">Viridibacterium curvum</name>
    <dbReference type="NCBI Taxonomy" id="1101404"/>
    <lineage>
        <taxon>Bacteria</taxon>
        <taxon>Pseudomonadati</taxon>
        <taxon>Pseudomonadota</taxon>
        <taxon>Betaproteobacteria</taxon>
        <taxon>Rhodocyclales</taxon>
        <taxon>Rhodocyclaceae</taxon>
        <taxon>Viridibacterium</taxon>
    </lineage>
</organism>
<feature type="compositionally biased region" description="Basic and acidic residues" evidence="1">
    <location>
        <begin position="9"/>
        <end position="20"/>
    </location>
</feature>
<dbReference type="Proteomes" id="UP001500547">
    <property type="component" value="Unassembled WGS sequence"/>
</dbReference>
<reference evidence="3" key="1">
    <citation type="journal article" date="2019" name="Int. J. Syst. Evol. Microbiol.">
        <title>The Global Catalogue of Microorganisms (GCM) 10K type strain sequencing project: providing services to taxonomists for standard genome sequencing and annotation.</title>
        <authorList>
            <consortium name="The Broad Institute Genomics Platform"/>
            <consortium name="The Broad Institute Genome Sequencing Center for Infectious Disease"/>
            <person name="Wu L."/>
            <person name="Ma J."/>
        </authorList>
    </citation>
    <scope>NUCLEOTIDE SEQUENCE [LARGE SCALE GENOMIC DNA]</scope>
    <source>
        <strain evidence="3">JCM 18715</strain>
    </source>
</reference>
<evidence type="ECO:0000256" key="1">
    <source>
        <dbReference type="SAM" id="MobiDB-lite"/>
    </source>
</evidence>
<keyword evidence="3" id="KW-1185">Reference proteome</keyword>
<gene>
    <name evidence="2" type="ORF">GCM10025770_08270</name>
</gene>
<protein>
    <submittedName>
        <fullName evidence="2">Uncharacterized protein</fullName>
    </submittedName>
</protein>
<evidence type="ECO:0000313" key="3">
    <source>
        <dbReference type="Proteomes" id="UP001500547"/>
    </source>
</evidence>
<evidence type="ECO:0000313" key="2">
    <source>
        <dbReference type="EMBL" id="GAA5160500.1"/>
    </source>
</evidence>
<accession>A0ABP9QEF6</accession>
<sequence length="76" mass="8726">MSLTDDEVSEGKPPPEFDKGDQVEVVVNAKNITPHIGSVIDFAWHHKERKWFFTIEENGKKVGKRYAKEDLRPFVG</sequence>
<dbReference type="EMBL" id="BAABLD010000003">
    <property type="protein sequence ID" value="GAA5160500.1"/>
    <property type="molecule type" value="Genomic_DNA"/>
</dbReference>
<name>A0ABP9QEF6_9RHOO</name>